<name>K0R0N0_THAOC</name>
<accession>K0R0N0</accession>
<sequence length="215" mass="23911">MHPRPVMRDGSRPSAEDRRVDGPRRGRDGGAKKGRHRLRRRHIVAYRGNGLLRNPVEAPPGVLPRAHGQHAVDARSDGRVHRRGERAEHDRDAETPARANSLRHPEDGRTVARENEGQVFLGGTIRDEFRKGIPSELRAVLDLAEQDLVRPQDDRDESLSQRVLRLARHRCFPGCEIQRHAAGPSPRGHPLQFSASDGPDANNGGGQRLDSRAEG</sequence>
<dbReference type="AlphaFoldDB" id="K0R0N0"/>
<evidence type="ECO:0000313" key="3">
    <source>
        <dbReference type="Proteomes" id="UP000266841"/>
    </source>
</evidence>
<gene>
    <name evidence="2" type="ORF">THAOC_36200</name>
</gene>
<feature type="compositionally biased region" description="Basic and acidic residues" evidence="1">
    <location>
        <begin position="103"/>
        <end position="115"/>
    </location>
</feature>
<dbReference type="EMBL" id="AGNL01048705">
    <property type="protein sequence ID" value="EJK45195.1"/>
    <property type="molecule type" value="Genomic_DNA"/>
</dbReference>
<evidence type="ECO:0000313" key="2">
    <source>
        <dbReference type="EMBL" id="EJK45195.1"/>
    </source>
</evidence>
<reference evidence="2 3" key="1">
    <citation type="journal article" date="2012" name="Genome Biol.">
        <title>Genome and low-iron response of an oceanic diatom adapted to chronic iron limitation.</title>
        <authorList>
            <person name="Lommer M."/>
            <person name="Specht M."/>
            <person name="Roy A.S."/>
            <person name="Kraemer L."/>
            <person name="Andreson R."/>
            <person name="Gutowska M.A."/>
            <person name="Wolf J."/>
            <person name="Bergner S.V."/>
            <person name="Schilhabel M.B."/>
            <person name="Klostermeier U.C."/>
            <person name="Beiko R.G."/>
            <person name="Rosenstiel P."/>
            <person name="Hippler M."/>
            <person name="Laroche J."/>
        </authorList>
    </citation>
    <scope>NUCLEOTIDE SEQUENCE [LARGE SCALE GENOMIC DNA]</scope>
    <source>
        <strain evidence="2 3">CCMP1005</strain>
    </source>
</reference>
<feature type="compositionally biased region" description="Basic and acidic residues" evidence="1">
    <location>
        <begin position="70"/>
        <end position="95"/>
    </location>
</feature>
<feature type="region of interest" description="Disordered" evidence="1">
    <location>
        <begin position="1"/>
        <end position="115"/>
    </location>
</feature>
<protein>
    <submittedName>
        <fullName evidence="2">Uncharacterized protein</fullName>
    </submittedName>
</protein>
<proteinExistence type="predicted"/>
<comment type="caution">
    <text evidence="2">The sequence shown here is derived from an EMBL/GenBank/DDBJ whole genome shotgun (WGS) entry which is preliminary data.</text>
</comment>
<dbReference type="Proteomes" id="UP000266841">
    <property type="component" value="Unassembled WGS sequence"/>
</dbReference>
<feature type="compositionally biased region" description="Basic and acidic residues" evidence="1">
    <location>
        <begin position="1"/>
        <end position="31"/>
    </location>
</feature>
<organism evidence="2 3">
    <name type="scientific">Thalassiosira oceanica</name>
    <name type="common">Marine diatom</name>
    <dbReference type="NCBI Taxonomy" id="159749"/>
    <lineage>
        <taxon>Eukaryota</taxon>
        <taxon>Sar</taxon>
        <taxon>Stramenopiles</taxon>
        <taxon>Ochrophyta</taxon>
        <taxon>Bacillariophyta</taxon>
        <taxon>Coscinodiscophyceae</taxon>
        <taxon>Thalassiosirophycidae</taxon>
        <taxon>Thalassiosirales</taxon>
        <taxon>Thalassiosiraceae</taxon>
        <taxon>Thalassiosira</taxon>
    </lineage>
</organism>
<keyword evidence="3" id="KW-1185">Reference proteome</keyword>
<evidence type="ECO:0000256" key="1">
    <source>
        <dbReference type="SAM" id="MobiDB-lite"/>
    </source>
</evidence>
<feature type="compositionally biased region" description="Basic residues" evidence="1">
    <location>
        <begin position="32"/>
        <end position="44"/>
    </location>
</feature>
<feature type="region of interest" description="Disordered" evidence="1">
    <location>
        <begin position="179"/>
        <end position="215"/>
    </location>
</feature>